<dbReference type="AlphaFoldDB" id="A0A166RA42"/>
<protein>
    <submittedName>
        <fullName evidence="3">Uncharacterized protein</fullName>
    </submittedName>
</protein>
<feature type="chain" id="PRO_5007879050" evidence="2">
    <location>
        <begin position="20"/>
        <end position="460"/>
    </location>
</feature>
<keyword evidence="2" id="KW-0732">Signal</keyword>
<evidence type="ECO:0000313" key="3">
    <source>
        <dbReference type="EMBL" id="KZP28061.1"/>
    </source>
</evidence>
<keyword evidence="4" id="KW-1185">Reference proteome</keyword>
<name>A0A166RA42_9AGAM</name>
<gene>
    <name evidence="3" type="ORF">FIBSPDRAFT_1039759</name>
</gene>
<evidence type="ECO:0000256" key="2">
    <source>
        <dbReference type="SAM" id="SignalP"/>
    </source>
</evidence>
<evidence type="ECO:0000256" key="1">
    <source>
        <dbReference type="SAM" id="Phobius"/>
    </source>
</evidence>
<reference evidence="3 4" key="1">
    <citation type="journal article" date="2016" name="Mol. Biol. Evol.">
        <title>Comparative Genomics of Early-Diverging Mushroom-Forming Fungi Provides Insights into the Origins of Lignocellulose Decay Capabilities.</title>
        <authorList>
            <person name="Nagy L.G."/>
            <person name="Riley R."/>
            <person name="Tritt A."/>
            <person name="Adam C."/>
            <person name="Daum C."/>
            <person name="Floudas D."/>
            <person name="Sun H."/>
            <person name="Yadav J.S."/>
            <person name="Pangilinan J."/>
            <person name="Larsson K.H."/>
            <person name="Matsuura K."/>
            <person name="Barry K."/>
            <person name="Labutti K."/>
            <person name="Kuo R."/>
            <person name="Ohm R.A."/>
            <person name="Bhattacharya S.S."/>
            <person name="Shirouzu T."/>
            <person name="Yoshinaga Y."/>
            <person name="Martin F.M."/>
            <person name="Grigoriev I.V."/>
            <person name="Hibbett D.S."/>
        </authorList>
    </citation>
    <scope>NUCLEOTIDE SEQUENCE [LARGE SCALE GENOMIC DNA]</scope>
    <source>
        <strain evidence="3 4">CBS 109695</strain>
    </source>
</reference>
<feature type="transmembrane region" description="Helical" evidence="1">
    <location>
        <begin position="306"/>
        <end position="334"/>
    </location>
</feature>
<keyword evidence="1" id="KW-1133">Transmembrane helix</keyword>
<sequence length="460" mass="51360">MGQMLCLISGAILHTSVVSSRFETDVPMSYSALLIPDPYDCLGEDKSQVKGSRREFTTINSIDTGIILGDDLLTHNPCKLPIHTRKLANYTGVIVCSVKAYRRLTDAASPQNCSLSQRLRLVKGLRRGFEVLFYDPTLVEPFTNGDEIFSHGPEDATKDFAQQTHPVAHVMELVESKHRIAHTHKCQEYLLGACQDTSVVGVYSAFHDYAIYALRYTHPEIIRLTLLAGTLLDRFKSGRVLLEGVMTRDFAKYRKRPPAWKESKEDDDLHVNSTSNKLNLKRVHKLGQFVMDELCKPKTRKMFSKLLAGLSGAIGLVSATGPAAPVIVPTAVVVVLAKWVYDIYRQIPDILMRLMAYVVDLILVMQLLFLVLAGEKAKISRPLIMCVVEVYRDSIVKAEVHTKIKTYVTETGVLNRMGRDQAFNTVDGLLKRYCESPDIVQLKDHVLSARGPAAGQSDAR</sequence>
<dbReference type="Proteomes" id="UP000076532">
    <property type="component" value="Unassembled WGS sequence"/>
</dbReference>
<dbReference type="OrthoDB" id="10055769at2759"/>
<accession>A0A166RA42</accession>
<dbReference type="EMBL" id="KV417505">
    <property type="protein sequence ID" value="KZP28061.1"/>
    <property type="molecule type" value="Genomic_DNA"/>
</dbReference>
<feature type="transmembrane region" description="Helical" evidence="1">
    <location>
        <begin position="354"/>
        <end position="373"/>
    </location>
</feature>
<organism evidence="3 4">
    <name type="scientific">Athelia psychrophila</name>
    <dbReference type="NCBI Taxonomy" id="1759441"/>
    <lineage>
        <taxon>Eukaryota</taxon>
        <taxon>Fungi</taxon>
        <taxon>Dikarya</taxon>
        <taxon>Basidiomycota</taxon>
        <taxon>Agaricomycotina</taxon>
        <taxon>Agaricomycetes</taxon>
        <taxon>Agaricomycetidae</taxon>
        <taxon>Atheliales</taxon>
        <taxon>Atheliaceae</taxon>
        <taxon>Athelia</taxon>
    </lineage>
</organism>
<keyword evidence="1" id="KW-0812">Transmembrane</keyword>
<evidence type="ECO:0000313" key="4">
    <source>
        <dbReference type="Proteomes" id="UP000076532"/>
    </source>
</evidence>
<keyword evidence="1" id="KW-0472">Membrane</keyword>
<proteinExistence type="predicted"/>
<feature type="signal peptide" evidence="2">
    <location>
        <begin position="1"/>
        <end position="19"/>
    </location>
</feature>